<dbReference type="Gene3D" id="3.40.50.300">
    <property type="entry name" value="P-loop containing nucleotide triphosphate hydrolases"/>
    <property type="match status" value="2"/>
</dbReference>
<dbReference type="GeneID" id="17269802"/>
<keyword evidence="4" id="KW-0378">Hydrolase</keyword>
<dbReference type="Pfam" id="PF00271">
    <property type="entry name" value="Helicase_C"/>
    <property type="match status" value="1"/>
</dbReference>
<keyword evidence="6" id="KW-0067">ATP-binding</keyword>
<dbReference type="Pfam" id="PF00176">
    <property type="entry name" value="SNF2-rel_dom"/>
    <property type="match status" value="1"/>
</dbReference>
<dbReference type="Gene3D" id="1.20.120.850">
    <property type="entry name" value="SWI2/SNF2 ATPases, N-terminal domain"/>
    <property type="match status" value="2"/>
</dbReference>
<organism evidence="11 12">
    <name type="scientific">Emiliania huxleyi (strain CCMP1516)</name>
    <dbReference type="NCBI Taxonomy" id="280463"/>
    <lineage>
        <taxon>Eukaryota</taxon>
        <taxon>Haptista</taxon>
        <taxon>Haptophyta</taxon>
        <taxon>Prymnesiophyceae</taxon>
        <taxon>Isochrysidales</taxon>
        <taxon>Noelaerhabdaceae</taxon>
        <taxon>Emiliania</taxon>
    </lineage>
</organism>
<dbReference type="GO" id="GO:0005634">
    <property type="term" value="C:nucleus"/>
    <property type="evidence" value="ECO:0007669"/>
    <property type="project" value="UniProtKB-SubCell"/>
</dbReference>
<dbReference type="CDD" id="cd18793">
    <property type="entry name" value="SF2_C_SNF"/>
    <property type="match status" value="1"/>
</dbReference>
<feature type="region of interest" description="Disordered" evidence="9">
    <location>
        <begin position="112"/>
        <end position="149"/>
    </location>
</feature>
<keyword evidence="3" id="KW-0547">Nucleotide-binding</keyword>
<dbReference type="STRING" id="2903.R1CNQ1"/>
<keyword evidence="7" id="KW-0238">DNA-binding</keyword>
<dbReference type="InterPro" id="IPR049730">
    <property type="entry name" value="SNF2/RAD54-like_C"/>
</dbReference>
<sequence length="746" mass="83093">MPRRVVDSESEDDDVPLSTRAAEQQPKTSKGKPQGARAPEKDENGNEWHFTGHKWLGVLVARSFGRTVAVGQITKWLPPDGEDGALFKAVHLDGDEEDLEDHEVVEAIQKYQTTGHAARKAKAAAATPPRPRKKIRRVKQDDEVKEETRAALEAEAERRRQARGSEASAVRLQPALGAQLKPHQLSGTRFLFDNNWCGEAEKWSERAKMSYFYYHVKAEQPLKKRIATLREWARDGGVAVIGYEALLALVKGKAREQAVPLLQQPGPDLIVLDEGHRIKNMQSKQHAALAAVRTRRRVILTGTPLQNNLNEYHAMVDFVRPALLGTVPEFRNRFVAPITNGNTLDASAADVRLSRQRMAVLHDLVQPLLRRRTAEILRQALPPKREIALSCRLAPVQRSLYSTFLEHAKAASGASVRGLLGGYQTMQQIFNHPATLYRCVDAKGAAGSKREASGYDSMDDFVSLHLIDLLEAVLKRRTRPAGDMKWKRGRDYMRLDGTTPQAQRQRLVDHFQDEESDARLLLISTRAGNLGLNLTAATRVAIFRAWRYGQTRPVYVYRLLGEGTVEELIYKRQISKHAVISGVCDDEQIATSFSQAELSELWSLRDEAPRPSAELLAEPEARFPTVEGIGADRVLRRVLTSEESGPWVAAVDETLELSSEERAAGQAAFEAEEQAKRAQRLPPPAGFRLGAAVVVQGLQSRPELNGARATVLNFDEAKGRYQVRLGEGPEHEVIALRPACLVEHVE</sequence>
<dbReference type="GO" id="GO:0003677">
    <property type="term" value="F:DNA binding"/>
    <property type="evidence" value="ECO:0007669"/>
    <property type="project" value="UniProtKB-KW"/>
</dbReference>
<dbReference type="KEGG" id="ehx:EMIHUDRAFT_238814"/>
<dbReference type="Gene3D" id="3.40.50.10810">
    <property type="entry name" value="Tandem AAA-ATPase domain"/>
    <property type="match status" value="1"/>
</dbReference>
<evidence type="ECO:0000256" key="6">
    <source>
        <dbReference type="ARBA" id="ARBA00022840"/>
    </source>
</evidence>
<reference evidence="12" key="1">
    <citation type="journal article" date="2013" name="Nature">
        <title>Pan genome of the phytoplankton Emiliania underpins its global distribution.</title>
        <authorList>
            <person name="Read B.A."/>
            <person name="Kegel J."/>
            <person name="Klute M.J."/>
            <person name="Kuo A."/>
            <person name="Lefebvre S.C."/>
            <person name="Maumus F."/>
            <person name="Mayer C."/>
            <person name="Miller J."/>
            <person name="Monier A."/>
            <person name="Salamov A."/>
            <person name="Young J."/>
            <person name="Aguilar M."/>
            <person name="Claverie J.M."/>
            <person name="Frickenhaus S."/>
            <person name="Gonzalez K."/>
            <person name="Herman E.K."/>
            <person name="Lin Y.C."/>
            <person name="Napier J."/>
            <person name="Ogata H."/>
            <person name="Sarno A.F."/>
            <person name="Shmutz J."/>
            <person name="Schroeder D."/>
            <person name="de Vargas C."/>
            <person name="Verret F."/>
            <person name="von Dassow P."/>
            <person name="Valentin K."/>
            <person name="Van de Peer Y."/>
            <person name="Wheeler G."/>
            <person name="Dacks J.B."/>
            <person name="Delwiche C.F."/>
            <person name="Dyhrman S.T."/>
            <person name="Glockner G."/>
            <person name="John U."/>
            <person name="Richards T."/>
            <person name="Worden A.Z."/>
            <person name="Zhang X."/>
            <person name="Grigoriev I.V."/>
            <person name="Allen A.E."/>
            <person name="Bidle K."/>
            <person name="Borodovsky M."/>
            <person name="Bowler C."/>
            <person name="Brownlee C."/>
            <person name="Cock J.M."/>
            <person name="Elias M."/>
            <person name="Gladyshev V.N."/>
            <person name="Groth M."/>
            <person name="Guda C."/>
            <person name="Hadaegh A."/>
            <person name="Iglesias-Rodriguez M.D."/>
            <person name="Jenkins J."/>
            <person name="Jones B.M."/>
            <person name="Lawson T."/>
            <person name="Leese F."/>
            <person name="Lindquist E."/>
            <person name="Lobanov A."/>
            <person name="Lomsadze A."/>
            <person name="Malik S.B."/>
            <person name="Marsh M.E."/>
            <person name="Mackinder L."/>
            <person name="Mock T."/>
            <person name="Mueller-Roeber B."/>
            <person name="Pagarete A."/>
            <person name="Parker M."/>
            <person name="Probert I."/>
            <person name="Quesneville H."/>
            <person name="Raines C."/>
            <person name="Rensing S.A."/>
            <person name="Riano-Pachon D.M."/>
            <person name="Richier S."/>
            <person name="Rokitta S."/>
            <person name="Shiraiwa Y."/>
            <person name="Soanes D.M."/>
            <person name="van der Giezen M."/>
            <person name="Wahlund T.M."/>
            <person name="Williams B."/>
            <person name="Wilson W."/>
            <person name="Wolfe G."/>
            <person name="Wurch L.L."/>
        </authorList>
    </citation>
    <scope>NUCLEOTIDE SEQUENCE</scope>
</reference>
<dbReference type="SMART" id="SM00490">
    <property type="entry name" value="HELICc"/>
    <property type="match status" value="1"/>
</dbReference>
<dbReference type="SUPFAM" id="SSF52540">
    <property type="entry name" value="P-loop containing nucleoside triphosphate hydrolases"/>
    <property type="match status" value="2"/>
</dbReference>
<evidence type="ECO:0000313" key="11">
    <source>
        <dbReference type="EnsemblProtists" id="EOD24257"/>
    </source>
</evidence>
<evidence type="ECO:0000256" key="4">
    <source>
        <dbReference type="ARBA" id="ARBA00022801"/>
    </source>
</evidence>
<evidence type="ECO:0000256" key="5">
    <source>
        <dbReference type="ARBA" id="ARBA00022806"/>
    </source>
</evidence>
<accession>A0A0D3JL72</accession>
<comment type="similarity">
    <text evidence="2">Belongs to the SNF2/RAD54 helicase family.</text>
</comment>
<dbReference type="InterPro" id="IPR014001">
    <property type="entry name" value="Helicase_ATP-bd"/>
</dbReference>
<dbReference type="InterPro" id="IPR000330">
    <property type="entry name" value="SNF2_N"/>
</dbReference>
<dbReference type="AlphaFoldDB" id="A0A0D3JL72"/>
<dbReference type="GO" id="GO:0016887">
    <property type="term" value="F:ATP hydrolysis activity"/>
    <property type="evidence" value="ECO:0007669"/>
    <property type="project" value="InterPro"/>
</dbReference>
<dbReference type="PANTHER" id="PTHR45797:SF1">
    <property type="entry name" value="HELICASE ARIP4"/>
    <property type="match status" value="1"/>
</dbReference>
<evidence type="ECO:0000256" key="8">
    <source>
        <dbReference type="ARBA" id="ARBA00023242"/>
    </source>
</evidence>
<comment type="subcellular location">
    <subcellularLocation>
        <location evidence="1">Nucleus</location>
    </subcellularLocation>
</comment>
<evidence type="ECO:0000256" key="3">
    <source>
        <dbReference type="ARBA" id="ARBA00022741"/>
    </source>
</evidence>
<dbReference type="eggNOG" id="KOG0390">
    <property type="taxonomic scope" value="Eukaryota"/>
</dbReference>
<evidence type="ECO:0000256" key="2">
    <source>
        <dbReference type="ARBA" id="ARBA00007025"/>
    </source>
</evidence>
<evidence type="ECO:0000256" key="7">
    <source>
        <dbReference type="ARBA" id="ARBA00023125"/>
    </source>
</evidence>
<dbReference type="EnsemblProtists" id="EOD24257">
    <property type="protein sequence ID" value="EOD24257"/>
    <property type="gene ID" value="EMIHUDRAFT_238814"/>
</dbReference>
<dbReference type="InterPro" id="IPR001650">
    <property type="entry name" value="Helicase_C-like"/>
</dbReference>
<keyword evidence="8" id="KW-0539">Nucleus</keyword>
<name>A0A0D3JL72_EMIH1</name>
<reference evidence="11" key="2">
    <citation type="submission" date="2024-10" db="UniProtKB">
        <authorList>
            <consortium name="EnsemblProtists"/>
        </authorList>
    </citation>
    <scope>IDENTIFICATION</scope>
</reference>
<keyword evidence="5" id="KW-0347">Helicase</keyword>
<dbReference type="Proteomes" id="UP000013827">
    <property type="component" value="Unassembled WGS sequence"/>
</dbReference>
<dbReference type="PANTHER" id="PTHR45797">
    <property type="entry name" value="RAD54-LIKE"/>
    <property type="match status" value="1"/>
</dbReference>
<dbReference type="InterPro" id="IPR038718">
    <property type="entry name" value="SNF2-like_sf"/>
</dbReference>
<dbReference type="PaxDb" id="2903-EOD24257"/>
<dbReference type="HOGENOM" id="CLU_372764_0_0_1"/>
<dbReference type="InterPro" id="IPR027417">
    <property type="entry name" value="P-loop_NTPase"/>
</dbReference>
<protein>
    <recommendedName>
        <fullName evidence="10">Helicase ATP-binding domain-containing protein</fullName>
    </recommendedName>
</protein>
<feature type="domain" description="Helicase ATP-binding" evidence="10">
    <location>
        <begin position="194"/>
        <end position="322"/>
    </location>
</feature>
<dbReference type="InterPro" id="IPR044574">
    <property type="entry name" value="ARIP4-like"/>
</dbReference>
<proteinExistence type="inferred from homology"/>
<evidence type="ECO:0000256" key="9">
    <source>
        <dbReference type="SAM" id="MobiDB-lite"/>
    </source>
</evidence>
<dbReference type="GO" id="GO:0004386">
    <property type="term" value="F:helicase activity"/>
    <property type="evidence" value="ECO:0007669"/>
    <property type="project" value="UniProtKB-KW"/>
</dbReference>
<dbReference type="RefSeq" id="XP_005776686.1">
    <property type="nucleotide sequence ID" value="XM_005776629.1"/>
</dbReference>
<evidence type="ECO:0000259" key="10">
    <source>
        <dbReference type="PROSITE" id="PS51192"/>
    </source>
</evidence>
<feature type="compositionally biased region" description="Basic and acidic residues" evidence="9">
    <location>
        <begin position="138"/>
        <end position="149"/>
    </location>
</feature>
<feature type="region of interest" description="Disordered" evidence="9">
    <location>
        <begin position="1"/>
        <end position="49"/>
    </location>
</feature>
<dbReference type="PROSITE" id="PS51192">
    <property type="entry name" value="HELICASE_ATP_BIND_1"/>
    <property type="match status" value="1"/>
</dbReference>
<dbReference type="GO" id="GO:0005524">
    <property type="term" value="F:ATP binding"/>
    <property type="evidence" value="ECO:0007669"/>
    <property type="project" value="UniProtKB-KW"/>
</dbReference>
<evidence type="ECO:0000256" key="1">
    <source>
        <dbReference type="ARBA" id="ARBA00004123"/>
    </source>
</evidence>
<evidence type="ECO:0000313" key="12">
    <source>
        <dbReference type="Proteomes" id="UP000013827"/>
    </source>
</evidence>
<keyword evidence="12" id="KW-1185">Reference proteome</keyword>